<dbReference type="OrthoDB" id="2409325at2759"/>
<evidence type="ECO:0000313" key="3">
    <source>
        <dbReference type="EMBL" id="KJA27568.1"/>
    </source>
</evidence>
<feature type="compositionally biased region" description="Low complexity" evidence="2">
    <location>
        <begin position="1"/>
        <end position="15"/>
    </location>
</feature>
<proteinExistence type="predicted"/>
<keyword evidence="4" id="KW-1185">Reference proteome</keyword>
<feature type="compositionally biased region" description="Basic residues" evidence="2">
    <location>
        <begin position="26"/>
        <end position="36"/>
    </location>
</feature>
<feature type="region of interest" description="Disordered" evidence="2">
    <location>
        <begin position="414"/>
        <end position="560"/>
    </location>
</feature>
<gene>
    <name evidence="3" type="ORF">HYPSUDRAFT_74623</name>
</gene>
<dbReference type="AlphaFoldDB" id="A0A0D2MU91"/>
<evidence type="ECO:0000256" key="1">
    <source>
        <dbReference type="SAM" id="Coils"/>
    </source>
</evidence>
<dbReference type="EMBL" id="KN817523">
    <property type="protein sequence ID" value="KJA27568.1"/>
    <property type="molecule type" value="Genomic_DNA"/>
</dbReference>
<evidence type="ECO:0000256" key="2">
    <source>
        <dbReference type="SAM" id="MobiDB-lite"/>
    </source>
</evidence>
<protein>
    <recommendedName>
        <fullName evidence="5">Caprin-1 dimerization domain-containing protein</fullName>
    </recommendedName>
</protein>
<feature type="compositionally biased region" description="Basic and acidic residues" evidence="2">
    <location>
        <begin position="523"/>
        <end position="544"/>
    </location>
</feature>
<evidence type="ECO:0000313" key="4">
    <source>
        <dbReference type="Proteomes" id="UP000054270"/>
    </source>
</evidence>
<feature type="region of interest" description="Disordered" evidence="2">
    <location>
        <begin position="267"/>
        <end position="293"/>
    </location>
</feature>
<reference evidence="4" key="1">
    <citation type="submission" date="2014-04" db="EMBL/GenBank/DDBJ databases">
        <title>Evolutionary Origins and Diversification of the Mycorrhizal Mutualists.</title>
        <authorList>
            <consortium name="DOE Joint Genome Institute"/>
            <consortium name="Mycorrhizal Genomics Consortium"/>
            <person name="Kohler A."/>
            <person name="Kuo A."/>
            <person name="Nagy L.G."/>
            <person name="Floudas D."/>
            <person name="Copeland A."/>
            <person name="Barry K.W."/>
            <person name="Cichocki N."/>
            <person name="Veneault-Fourrey C."/>
            <person name="LaButti K."/>
            <person name="Lindquist E.A."/>
            <person name="Lipzen A."/>
            <person name="Lundell T."/>
            <person name="Morin E."/>
            <person name="Murat C."/>
            <person name="Riley R."/>
            <person name="Ohm R."/>
            <person name="Sun H."/>
            <person name="Tunlid A."/>
            <person name="Henrissat B."/>
            <person name="Grigoriev I.V."/>
            <person name="Hibbett D.S."/>
            <person name="Martin F."/>
        </authorList>
    </citation>
    <scope>NUCLEOTIDE SEQUENCE [LARGE SCALE GENOMIC DNA]</scope>
    <source>
        <strain evidence="4">FD-334 SS-4</strain>
    </source>
</reference>
<sequence length="560" mass="58910">MSDTPAAPVAPRIVPGAPPPTAPAPKKNKRSRKPKKKAEDEALVEGDAASAQGTVEAPEPRAPTPVPEIIEQIEIPEISAAEEDVLLKPSPIMKLVHKRYQVNARKIYRITPYVSMDSAKLNDDQKRSLKSLPTLEAVQKELGEVKTAIEAHEAELAQELANKRQEVAKAEKARIYRAVLDAQAILETKTMTILDLLRLRSLVDAGAHDVSNIADAERAALFSVTDVLSSDDSEGKQAAVNALFSGREIHGISPSQLIEIVTLAFNPPRAPTPQEEPVEEEQPHEEVHIETETEAPIIGIPSTTMSGSLSFIQASEIETPSFDEDVEWVEKSDAAGHEEPAVNGHATQEAEPSVATEAPNSTIDWAADDEGGLPSIAGLHAEFGTSGSATPAEGVEHTHAPAATEANGHVEEATGPVEEDDGFTQARGGRGRGGRGFRGGERGRGGFRGGERGGFRGGRGGERGGFRGGERGGFRGGEGSERGGFRGGEGGERGSFRGGDRGGFRGGFRGNGERGGHAGRGNGEWRGDGERRGGRGRGRGDRGGGHAHSTPPPAAASAAV</sequence>
<name>A0A0D2MU91_HYPSF</name>
<keyword evidence="1" id="KW-0175">Coiled coil</keyword>
<feature type="coiled-coil region" evidence="1">
    <location>
        <begin position="135"/>
        <end position="173"/>
    </location>
</feature>
<accession>A0A0D2MU91</accession>
<feature type="region of interest" description="Disordered" evidence="2">
    <location>
        <begin position="1"/>
        <end position="66"/>
    </location>
</feature>
<feature type="region of interest" description="Disordered" evidence="2">
    <location>
        <begin position="338"/>
        <end position="357"/>
    </location>
</feature>
<evidence type="ECO:0008006" key="5">
    <source>
        <dbReference type="Google" id="ProtNLM"/>
    </source>
</evidence>
<organism evidence="3 4">
    <name type="scientific">Hypholoma sublateritium (strain FD-334 SS-4)</name>
    <dbReference type="NCBI Taxonomy" id="945553"/>
    <lineage>
        <taxon>Eukaryota</taxon>
        <taxon>Fungi</taxon>
        <taxon>Dikarya</taxon>
        <taxon>Basidiomycota</taxon>
        <taxon>Agaricomycotina</taxon>
        <taxon>Agaricomycetes</taxon>
        <taxon>Agaricomycetidae</taxon>
        <taxon>Agaricales</taxon>
        <taxon>Agaricineae</taxon>
        <taxon>Strophariaceae</taxon>
        <taxon>Hypholoma</taxon>
    </lineage>
</organism>
<dbReference type="OMA" id="EEAWVDD"/>
<dbReference type="Proteomes" id="UP000054270">
    <property type="component" value="Unassembled WGS sequence"/>
</dbReference>
<feature type="compositionally biased region" description="Basic and acidic residues" evidence="2">
    <location>
        <begin position="438"/>
        <end position="503"/>
    </location>
</feature>
<dbReference type="STRING" id="945553.A0A0D2MU91"/>